<feature type="domain" description="RNA polymerase sigma factor 70 region 4 type 2" evidence="7">
    <location>
        <begin position="118"/>
        <end position="170"/>
    </location>
</feature>
<keyword evidence="4" id="KW-0238">DNA-binding</keyword>
<evidence type="ECO:0000256" key="3">
    <source>
        <dbReference type="ARBA" id="ARBA00023082"/>
    </source>
</evidence>
<accession>A0ABS8HA35</accession>
<protein>
    <submittedName>
        <fullName evidence="8">Sigma-70 family RNA polymerase sigma factor</fullName>
    </submittedName>
</protein>
<dbReference type="Gene3D" id="1.10.1740.10">
    <property type="match status" value="1"/>
</dbReference>
<evidence type="ECO:0000259" key="6">
    <source>
        <dbReference type="Pfam" id="PF04542"/>
    </source>
</evidence>
<dbReference type="InterPro" id="IPR013324">
    <property type="entry name" value="RNA_pol_sigma_r3/r4-like"/>
</dbReference>
<dbReference type="RefSeq" id="WP_228228052.1">
    <property type="nucleotide sequence ID" value="NZ_JAJGNP010000022.1"/>
</dbReference>
<proteinExistence type="inferred from homology"/>
<evidence type="ECO:0000256" key="4">
    <source>
        <dbReference type="ARBA" id="ARBA00023125"/>
    </source>
</evidence>
<dbReference type="Proteomes" id="UP001198830">
    <property type="component" value="Unassembled WGS sequence"/>
</dbReference>
<dbReference type="SUPFAM" id="SSF88946">
    <property type="entry name" value="Sigma2 domain of RNA polymerase sigma factors"/>
    <property type="match status" value="1"/>
</dbReference>
<comment type="caution">
    <text evidence="8">The sequence shown here is derived from an EMBL/GenBank/DDBJ whole genome shotgun (WGS) entry which is preliminary data.</text>
</comment>
<gene>
    <name evidence="8" type="ORF">LL253_18020</name>
</gene>
<dbReference type="EMBL" id="JAJGNP010000022">
    <property type="protein sequence ID" value="MCC4234572.1"/>
    <property type="molecule type" value="Genomic_DNA"/>
</dbReference>
<dbReference type="InterPro" id="IPR036388">
    <property type="entry name" value="WH-like_DNA-bd_sf"/>
</dbReference>
<organism evidence="8 9">
    <name type="scientific">Sphingobium soli</name>
    <dbReference type="NCBI Taxonomy" id="1591116"/>
    <lineage>
        <taxon>Bacteria</taxon>
        <taxon>Pseudomonadati</taxon>
        <taxon>Pseudomonadota</taxon>
        <taxon>Alphaproteobacteria</taxon>
        <taxon>Sphingomonadales</taxon>
        <taxon>Sphingomonadaceae</taxon>
        <taxon>Sphingobium</taxon>
    </lineage>
</organism>
<dbReference type="InterPro" id="IPR039425">
    <property type="entry name" value="RNA_pol_sigma-70-like"/>
</dbReference>
<evidence type="ECO:0000313" key="8">
    <source>
        <dbReference type="EMBL" id="MCC4234572.1"/>
    </source>
</evidence>
<evidence type="ECO:0000259" key="7">
    <source>
        <dbReference type="Pfam" id="PF08281"/>
    </source>
</evidence>
<dbReference type="Pfam" id="PF08281">
    <property type="entry name" value="Sigma70_r4_2"/>
    <property type="match status" value="1"/>
</dbReference>
<keyword evidence="5" id="KW-0804">Transcription</keyword>
<dbReference type="InterPro" id="IPR013249">
    <property type="entry name" value="RNA_pol_sigma70_r4_t2"/>
</dbReference>
<reference evidence="8 9" key="1">
    <citation type="submission" date="2021-10" db="EMBL/GenBank/DDBJ databases">
        <title>The diversity and Nitrogen Metabolism of Culturable Nitrate-Utilizing Bacteria Within the Oxygen Minimum Zone of the Changjiang (Yangtze River)Estuary.</title>
        <authorList>
            <person name="Zhang D."/>
            <person name="Zheng J."/>
            <person name="Liu S."/>
            <person name="He W."/>
        </authorList>
    </citation>
    <scope>NUCLEOTIDE SEQUENCE [LARGE SCALE GENOMIC DNA]</scope>
    <source>
        <strain evidence="8 9">FXH275-2</strain>
    </source>
</reference>
<evidence type="ECO:0000256" key="5">
    <source>
        <dbReference type="ARBA" id="ARBA00023163"/>
    </source>
</evidence>
<keyword evidence="3" id="KW-0731">Sigma factor</keyword>
<dbReference type="PANTHER" id="PTHR43133">
    <property type="entry name" value="RNA POLYMERASE ECF-TYPE SIGMA FACTO"/>
    <property type="match status" value="1"/>
</dbReference>
<dbReference type="InterPro" id="IPR014284">
    <property type="entry name" value="RNA_pol_sigma-70_dom"/>
</dbReference>
<feature type="domain" description="RNA polymerase sigma-70 region 2" evidence="6">
    <location>
        <begin position="27"/>
        <end position="94"/>
    </location>
</feature>
<dbReference type="Gene3D" id="1.10.10.10">
    <property type="entry name" value="Winged helix-like DNA-binding domain superfamily/Winged helix DNA-binding domain"/>
    <property type="match status" value="1"/>
</dbReference>
<comment type="similarity">
    <text evidence="1">Belongs to the sigma-70 factor family. ECF subfamily.</text>
</comment>
<dbReference type="InterPro" id="IPR013325">
    <property type="entry name" value="RNA_pol_sigma_r2"/>
</dbReference>
<evidence type="ECO:0000256" key="2">
    <source>
        <dbReference type="ARBA" id="ARBA00023015"/>
    </source>
</evidence>
<keyword evidence="2" id="KW-0805">Transcription regulation</keyword>
<keyword evidence="9" id="KW-1185">Reference proteome</keyword>
<sequence length="179" mass="19810">MQTGEEVLRGLMIDGLGGDAAAHASLLRQIVPLLRGFYRRRVRGADDDVEDLVQETLIAVHTRRGTYDRDRPFTAWMFSIARYKMIDHFRRAGRLRPIGDLEETLVVEDFEAGLIARLDIDDLLAGLPPKQARMIVATHIDGLTTAEAAAAGGIGQSDVKVSVHRGLKALIAKVQRTQR</sequence>
<dbReference type="InterPro" id="IPR007627">
    <property type="entry name" value="RNA_pol_sigma70_r2"/>
</dbReference>
<evidence type="ECO:0000313" key="9">
    <source>
        <dbReference type="Proteomes" id="UP001198830"/>
    </source>
</evidence>
<dbReference type="NCBIfam" id="TIGR02937">
    <property type="entry name" value="sigma70-ECF"/>
    <property type="match status" value="1"/>
</dbReference>
<name>A0ABS8HA35_9SPHN</name>
<dbReference type="Pfam" id="PF04542">
    <property type="entry name" value="Sigma70_r2"/>
    <property type="match status" value="1"/>
</dbReference>
<dbReference type="PANTHER" id="PTHR43133:SF58">
    <property type="entry name" value="ECF RNA POLYMERASE SIGMA FACTOR SIGD"/>
    <property type="match status" value="1"/>
</dbReference>
<evidence type="ECO:0000256" key="1">
    <source>
        <dbReference type="ARBA" id="ARBA00010641"/>
    </source>
</evidence>
<dbReference type="SUPFAM" id="SSF88659">
    <property type="entry name" value="Sigma3 and sigma4 domains of RNA polymerase sigma factors"/>
    <property type="match status" value="1"/>
</dbReference>